<comment type="pathway">
    <text evidence="2">Cofactor biosynthesis; molybdopterin biosynthesis.</text>
</comment>
<organism evidence="11">
    <name type="scientific">marine sediment metagenome</name>
    <dbReference type="NCBI Taxonomy" id="412755"/>
    <lineage>
        <taxon>unclassified sequences</taxon>
        <taxon>metagenomes</taxon>
        <taxon>ecological metagenomes</taxon>
    </lineage>
</organism>
<dbReference type="InterPro" id="IPR008284">
    <property type="entry name" value="MoCF_biosynth_CS"/>
</dbReference>
<dbReference type="GO" id="GO:0061599">
    <property type="term" value="F:molybdopterin molybdotransferase activity"/>
    <property type="evidence" value="ECO:0007669"/>
    <property type="project" value="UniProtKB-EC"/>
</dbReference>
<dbReference type="InterPro" id="IPR038987">
    <property type="entry name" value="MoeA-like"/>
</dbReference>
<dbReference type="PROSITE" id="PS01079">
    <property type="entry name" value="MOCF_BIOSYNTHESIS_2"/>
    <property type="match status" value="1"/>
</dbReference>
<gene>
    <name evidence="11" type="ORF">S01H1_29768</name>
</gene>
<dbReference type="SUPFAM" id="SSF63882">
    <property type="entry name" value="MoeA N-terminal region -like"/>
    <property type="match status" value="1"/>
</dbReference>
<dbReference type="GO" id="GO:0005829">
    <property type="term" value="C:cytosol"/>
    <property type="evidence" value="ECO:0007669"/>
    <property type="project" value="TreeGrafter"/>
</dbReference>
<evidence type="ECO:0000256" key="3">
    <source>
        <dbReference type="ARBA" id="ARBA00013269"/>
    </source>
</evidence>
<keyword evidence="8" id="KW-0501">Molybdenum cofactor biosynthesis</keyword>
<dbReference type="InterPro" id="IPR001453">
    <property type="entry name" value="MoaB/Mog_dom"/>
</dbReference>
<dbReference type="InterPro" id="IPR036425">
    <property type="entry name" value="MoaB/Mog-like_dom_sf"/>
</dbReference>
<dbReference type="SUPFAM" id="SSF53218">
    <property type="entry name" value="Molybdenum cofactor biosynthesis proteins"/>
    <property type="match status" value="1"/>
</dbReference>
<evidence type="ECO:0000256" key="7">
    <source>
        <dbReference type="ARBA" id="ARBA00022842"/>
    </source>
</evidence>
<evidence type="ECO:0000313" key="11">
    <source>
        <dbReference type="EMBL" id="GAF92754.1"/>
    </source>
</evidence>
<dbReference type="PANTHER" id="PTHR10192:SF5">
    <property type="entry name" value="GEPHYRIN"/>
    <property type="match status" value="1"/>
</dbReference>
<dbReference type="Gene3D" id="2.170.190.11">
    <property type="entry name" value="Molybdopterin biosynthesis moea protein, domain 3"/>
    <property type="match status" value="1"/>
</dbReference>
<evidence type="ECO:0000256" key="1">
    <source>
        <dbReference type="ARBA" id="ARBA00001946"/>
    </source>
</evidence>
<evidence type="ECO:0000256" key="5">
    <source>
        <dbReference type="ARBA" id="ARBA00022679"/>
    </source>
</evidence>
<protein>
    <recommendedName>
        <fullName evidence="3">molybdopterin molybdotransferase</fullName>
        <ecNumber evidence="3">2.10.1.1</ecNumber>
    </recommendedName>
</protein>
<dbReference type="InterPro" id="IPR005110">
    <property type="entry name" value="MoeA_linker/N"/>
</dbReference>
<dbReference type="Gene3D" id="3.90.105.10">
    <property type="entry name" value="Molybdopterin biosynthesis moea protein, domain 2"/>
    <property type="match status" value="1"/>
</dbReference>
<reference evidence="11" key="1">
    <citation type="journal article" date="2014" name="Front. Microbiol.">
        <title>High frequency of phylogenetically diverse reductive dehalogenase-homologous genes in deep subseafloor sedimentary metagenomes.</title>
        <authorList>
            <person name="Kawai M."/>
            <person name="Futagami T."/>
            <person name="Toyoda A."/>
            <person name="Takaki Y."/>
            <person name="Nishi S."/>
            <person name="Hori S."/>
            <person name="Arai W."/>
            <person name="Tsubouchi T."/>
            <person name="Morono Y."/>
            <person name="Uchiyama I."/>
            <person name="Ito T."/>
            <person name="Fujiyama A."/>
            <person name="Inagaki F."/>
            <person name="Takami H."/>
        </authorList>
    </citation>
    <scope>NUCLEOTIDE SEQUENCE</scope>
    <source>
        <strain evidence="11">Expedition CK06-06</strain>
    </source>
</reference>
<dbReference type="GO" id="GO:0006777">
    <property type="term" value="P:Mo-molybdopterin cofactor biosynthetic process"/>
    <property type="evidence" value="ECO:0007669"/>
    <property type="project" value="UniProtKB-KW"/>
</dbReference>
<dbReference type="NCBIfam" id="TIGR00177">
    <property type="entry name" value="molyb_syn"/>
    <property type="match status" value="1"/>
</dbReference>
<keyword evidence="4" id="KW-0500">Molybdenum</keyword>
<keyword evidence="6" id="KW-0479">Metal-binding</keyword>
<proteinExistence type="predicted"/>
<dbReference type="CDD" id="cd00887">
    <property type="entry name" value="MoeA"/>
    <property type="match status" value="1"/>
</dbReference>
<evidence type="ECO:0000256" key="8">
    <source>
        <dbReference type="ARBA" id="ARBA00023150"/>
    </source>
</evidence>
<evidence type="ECO:0000256" key="9">
    <source>
        <dbReference type="ARBA" id="ARBA00047317"/>
    </source>
</evidence>
<feature type="non-terminal residue" evidence="11">
    <location>
        <position position="1"/>
    </location>
</feature>
<dbReference type="FunFam" id="3.40.980.10:FF:000004">
    <property type="entry name" value="Molybdopterin molybdenumtransferase"/>
    <property type="match status" value="1"/>
</dbReference>
<dbReference type="Gene3D" id="3.40.980.10">
    <property type="entry name" value="MoaB/Mog-like domain"/>
    <property type="match status" value="1"/>
</dbReference>
<feature type="domain" description="MoaB/Mog" evidence="10">
    <location>
        <begin position="107"/>
        <end position="248"/>
    </location>
</feature>
<evidence type="ECO:0000256" key="6">
    <source>
        <dbReference type="ARBA" id="ARBA00022723"/>
    </source>
</evidence>
<dbReference type="AlphaFoldDB" id="X0THM8"/>
<dbReference type="InterPro" id="IPR036135">
    <property type="entry name" value="MoeA_linker/N_sf"/>
</dbReference>
<keyword evidence="7" id="KW-0460">Magnesium</keyword>
<comment type="catalytic activity">
    <reaction evidence="9">
        <text>adenylyl-molybdopterin + molybdate = Mo-molybdopterin + AMP + H(+)</text>
        <dbReference type="Rhea" id="RHEA:35047"/>
        <dbReference type="ChEBI" id="CHEBI:15378"/>
        <dbReference type="ChEBI" id="CHEBI:36264"/>
        <dbReference type="ChEBI" id="CHEBI:62727"/>
        <dbReference type="ChEBI" id="CHEBI:71302"/>
        <dbReference type="ChEBI" id="CHEBI:456215"/>
        <dbReference type="EC" id="2.10.1.1"/>
    </reaction>
</comment>
<dbReference type="Pfam" id="PF03453">
    <property type="entry name" value="MoeA_N"/>
    <property type="match status" value="1"/>
</dbReference>
<dbReference type="EC" id="2.10.1.1" evidence="3"/>
<comment type="cofactor">
    <cofactor evidence="1">
        <name>Mg(2+)</name>
        <dbReference type="ChEBI" id="CHEBI:18420"/>
    </cofactor>
</comment>
<comment type="caution">
    <text evidence="11">The sequence shown here is derived from an EMBL/GenBank/DDBJ whole genome shotgun (WGS) entry which is preliminary data.</text>
</comment>
<evidence type="ECO:0000259" key="10">
    <source>
        <dbReference type="SMART" id="SM00852"/>
    </source>
</evidence>
<keyword evidence="5" id="KW-0808">Transferase</keyword>
<dbReference type="SMART" id="SM00852">
    <property type="entry name" value="MoCF_biosynth"/>
    <property type="match status" value="1"/>
</dbReference>
<accession>X0THM8</accession>
<sequence length="276" mass="29727">GQISNIQAKPGTAIRIMTGAPIPPGADAVVPFELTDETERKRSSSFGQQIGIYCPVAAEANIRRRGEDIAKGELVIHRGRILQPAEIGVLASLGRNRVKVVRKPLIGILATGDEVLDITQPLQPGKIYNSNSYSLACQVTYSGGIPKLLGIAPDNAKDLSLAIKKGFECDMLITSGGVSLGDYDVVKQVLEAEGDVSFWTVCMKPGKPIAFGTFKRDGMLALPHLGLPGNPVSSMITFEIFARPAIHKMMGMPCSSRRYVVAVIEDTIKNRDGRRI</sequence>
<evidence type="ECO:0000256" key="2">
    <source>
        <dbReference type="ARBA" id="ARBA00005046"/>
    </source>
</evidence>
<dbReference type="PANTHER" id="PTHR10192">
    <property type="entry name" value="MOLYBDOPTERIN BIOSYNTHESIS PROTEIN"/>
    <property type="match status" value="1"/>
</dbReference>
<evidence type="ECO:0000256" key="4">
    <source>
        <dbReference type="ARBA" id="ARBA00022505"/>
    </source>
</evidence>
<name>X0THM8_9ZZZZ</name>
<dbReference type="EMBL" id="BARS01018285">
    <property type="protein sequence ID" value="GAF92754.1"/>
    <property type="molecule type" value="Genomic_DNA"/>
</dbReference>
<feature type="non-terminal residue" evidence="11">
    <location>
        <position position="276"/>
    </location>
</feature>
<dbReference type="NCBIfam" id="NF045515">
    <property type="entry name" value="Glp_gephyrin"/>
    <property type="match status" value="1"/>
</dbReference>
<dbReference type="Pfam" id="PF00994">
    <property type="entry name" value="MoCF_biosynth"/>
    <property type="match status" value="1"/>
</dbReference>
<dbReference type="GO" id="GO:0046872">
    <property type="term" value="F:metal ion binding"/>
    <property type="evidence" value="ECO:0007669"/>
    <property type="project" value="UniProtKB-KW"/>
</dbReference>